<dbReference type="EMBL" id="QFMX01000110">
    <property type="protein sequence ID" value="PZO70462.1"/>
    <property type="molecule type" value="Genomic_DNA"/>
</dbReference>
<evidence type="ECO:0000313" key="1">
    <source>
        <dbReference type="EMBL" id="PZO70462.1"/>
    </source>
</evidence>
<dbReference type="InterPro" id="IPR016776">
    <property type="entry name" value="ApeP-like_dehydratase"/>
</dbReference>
<organism evidence="1 2">
    <name type="scientific">Sphingomonas taxi</name>
    <dbReference type="NCBI Taxonomy" id="1549858"/>
    <lineage>
        <taxon>Bacteria</taxon>
        <taxon>Pseudomonadati</taxon>
        <taxon>Pseudomonadota</taxon>
        <taxon>Alphaproteobacteria</taxon>
        <taxon>Sphingomonadales</taxon>
        <taxon>Sphingomonadaceae</taxon>
        <taxon>Sphingomonas</taxon>
    </lineage>
</organism>
<dbReference type="Pfam" id="PF22817">
    <property type="entry name" value="ApeP-like"/>
    <property type="match status" value="1"/>
</dbReference>
<comment type="caution">
    <text evidence="1">The sequence shown here is derived from an EMBL/GenBank/DDBJ whole genome shotgun (WGS) entry which is preliminary data.</text>
</comment>
<gene>
    <name evidence="1" type="ORF">DI640_14910</name>
</gene>
<reference evidence="1 2" key="1">
    <citation type="submission" date="2017-08" db="EMBL/GenBank/DDBJ databases">
        <title>Infants hospitalized years apart are colonized by the same room-sourced microbial strains.</title>
        <authorList>
            <person name="Brooks B."/>
            <person name="Olm M.R."/>
            <person name="Firek B.A."/>
            <person name="Baker R."/>
            <person name="Thomas B.C."/>
            <person name="Morowitz M.J."/>
            <person name="Banfield J.F."/>
        </authorList>
    </citation>
    <scope>NUCLEOTIDE SEQUENCE [LARGE SCALE GENOMIC DNA]</scope>
    <source>
        <strain evidence="1">S2_018_000_R3_119</strain>
    </source>
</reference>
<name>A0A2W4YQ72_9SPHN</name>
<dbReference type="Proteomes" id="UP000249555">
    <property type="component" value="Unassembled WGS sequence"/>
</dbReference>
<feature type="non-terminal residue" evidence="1">
    <location>
        <position position="88"/>
    </location>
</feature>
<dbReference type="AlphaFoldDB" id="A0A2W4YQ72"/>
<sequence>MDEEASLDFYGIDIASLVPHQGAMCLWQRIEQADATSIRLATSSHADPHHPLRSDGQLRAIHLAEYGAQAMAVQGGLLARASNAPVRP</sequence>
<proteinExistence type="predicted"/>
<evidence type="ECO:0000313" key="2">
    <source>
        <dbReference type="Proteomes" id="UP000249555"/>
    </source>
</evidence>
<accession>A0A2W4YQ72</accession>
<protein>
    <submittedName>
        <fullName evidence="1">Uncharacterized protein</fullName>
    </submittedName>
</protein>